<evidence type="ECO:0000256" key="6">
    <source>
        <dbReference type="ARBA" id="ARBA00022989"/>
    </source>
</evidence>
<evidence type="ECO:0000256" key="7">
    <source>
        <dbReference type="ARBA" id="ARBA00023053"/>
    </source>
</evidence>
<dbReference type="Gene3D" id="2.60.470.10">
    <property type="entry name" value="Acid-sensing ion channels like domains"/>
    <property type="match status" value="1"/>
</dbReference>
<feature type="transmembrane region" description="Helical" evidence="13">
    <location>
        <begin position="54"/>
        <end position="75"/>
    </location>
</feature>
<keyword evidence="15" id="KW-1185">Reference proteome</keyword>
<dbReference type="PANTHER" id="PTHR11690:SF288">
    <property type="entry name" value="AMILORIDE-SENSITIVE NA+ CHANNEL-RELATED"/>
    <property type="match status" value="1"/>
</dbReference>
<keyword evidence="8 12" id="KW-0406">Ion transport</keyword>
<evidence type="ECO:0000256" key="9">
    <source>
        <dbReference type="ARBA" id="ARBA00023136"/>
    </source>
</evidence>
<dbReference type="Proteomes" id="UP001353858">
    <property type="component" value="Unassembled WGS sequence"/>
</dbReference>
<proteinExistence type="inferred from homology"/>
<evidence type="ECO:0000256" key="1">
    <source>
        <dbReference type="ARBA" id="ARBA00004141"/>
    </source>
</evidence>
<evidence type="ECO:0000256" key="5">
    <source>
        <dbReference type="ARBA" id="ARBA00022692"/>
    </source>
</evidence>
<keyword evidence="9 13" id="KW-0472">Membrane</keyword>
<keyword evidence="6 13" id="KW-1133">Transmembrane helix</keyword>
<keyword evidence="3 12" id="KW-0813">Transport</keyword>
<evidence type="ECO:0000256" key="11">
    <source>
        <dbReference type="ARBA" id="ARBA00023303"/>
    </source>
</evidence>
<name>A0AAN7P4G1_9COLE</name>
<comment type="subcellular location">
    <subcellularLocation>
        <location evidence="1">Membrane</location>
        <topology evidence="1">Multi-pass membrane protein</topology>
    </subcellularLocation>
</comment>
<keyword evidence="10 12" id="KW-0739">Sodium transport</keyword>
<keyword evidence="7" id="KW-0915">Sodium</keyword>
<comment type="similarity">
    <text evidence="2 12">Belongs to the amiloride-sensitive sodium channel (TC 1.A.6) family.</text>
</comment>
<gene>
    <name evidence="14" type="ORF">RN001_013446</name>
</gene>
<evidence type="ECO:0000256" key="2">
    <source>
        <dbReference type="ARBA" id="ARBA00007193"/>
    </source>
</evidence>
<accession>A0AAN7P4G1</accession>
<dbReference type="GO" id="GO:0005886">
    <property type="term" value="C:plasma membrane"/>
    <property type="evidence" value="ECO:0007669"/>
    <property type="project" value="TreeGrafter"/>
</dbReference>
<dbReference type="Pfam" id="PF00858">
    <property type="entry name" value="ASC"/>
    <property type="match status" value="1"/>
</dbReference>
<evidence type="ECO:0000256" key="10">
    <source>
        <dbReference type="ARBA" id="ARBA00023201"/>
    </source>
</evidence>
<protein>
    <recommendedName>
        <fullName evidence="16">Pickpocket protein 28</fullName>
    </recommendedName>
</protein>
<dbReference type="InterPro" id="IPR001873">
    <property type="entry name" value="ENaC"/>
</dbReference>
<dbReference type="Gene3D" id="1.10.287.770">
    <property type="entry name" value="YojJ-like"/>
    <property type="match status" value="1"/>
</dbReference>
<dbReference type="PANTHER" id="PTHR11690">
    <property type="entry name" value="AMILORIDE-SENSITIVE SODIUM CHANNEL-RELATED"/>
    <property type="match status" value="1"/>
</dbReference>
<keyword evidence="4 12" id="KW-0894">Sodium channel</keyword>
<keyword evidence="11 12" id="KW-0407">Ion channel</keyword>
<sequence length="544" mass="62546">MTELTDAEKAKTNKNIYPGFRKNFVAYFSQYSDNTSIHCVRYLGQYKRSLLERLWWFLVIATSLCLCIMLIVSTYQKWVMSPVIVSFARSSTPVWKIPFPAITVCPETKTKQRVYNFTNEYHRFNEHPENMTEEEIQMFNQVSLVCNNRVHEKGDKTIASDFIDAFTKVAPSFTDVLWQCKWLNENRTCSDLFTPVLTEEGICFTFNMLDREELFTDDVFHGGNFSQHGIKTENWSLEHGYGDDLGLDTFPRRAVASGQKACLSLLMNLYEPDLDYLCKGAVQGFKILLHSPTETPRVSQQYFRAPLNQEVVVAIKPDMITTSDGLRTYNVDSRHCYFANEKLLKFYQIYTQKNCEVECLTNITLELCNCVAFYMPRVEGTKICGPGSIACIKQAQAEMFTREVTVGLDKNQQTSESCKCWPSCSSLTYNAESSQADFNWPKVFEGFKVNFSEFPGVAMTRVYFYFKEQQFITSQRNELYGFSDFLASCGGLLGLFIGFSSLSIIEILYFVSLRVLTNIKRYGSHFWSGSVDLLEDDAYQHKSD</sequence>
<evidence type="ECO:0000256" key="3">
    <source>
        <dbReference type="ARBA" id="ARBA00022448"/>
    </source>
</evidence>
<keyword evidence="5 12" id="KW-0812">Transmembrane</keyword>
<evidence type="ECO:0008006" key="16">
    <source>
        <dbReference type="Google" id="ProtNLM"/>
    </source>
</evidence>
<evidence type="ECO:0000256" key="12">
    <source>
        <dbReference type="RuleBase" id="RU000679"/>
    </source>
</evidence>
<evidence type="ECO:0000256" key="13">
    <source>
        <dbReference type="SAM" id="Phobius"/>
    </source>
</evidence>
<dbReference type="GO" id="GO:0015280">
    <property type="term" value="F:ligand-gated sodium channel activity"/>
    <property type="evidence" value="ECO:0007669"/>
    <property type="project" value="TreeGrafter"/>
</dbReference>
<feature type="transmembrane region" description="Helical" evidence="13">
    <location>
        <begin position="485"/>
        <end position="511"/>
    </location>
</feature>
<organism evidence="14 15">
    <name type="scientific">Aquatica leii</name>
    <dbReference type="NCBI Taxonomy" id="1421715"/>
    <lineage>
        <taxon>Eukaryota</taxon>
        <taxon>Metazoa</taxon>
        <taxon>Ecdysozoa</taxon>
        <taxon>Arthropoda</taxon>
        <taxon>Hexapoda</taxon>
        <taxon>Insecta</taxon>
        <taxon>Pterygota</taxon>
        <taxon>Neoptera</taxon>
        <taxon>Endopterygota</taxon>
        <taxon>Coleoptera</taxon>
        <taxon>Polyphaga</taxon>
        <taxon>Elateriformia</taxon>
        <taxon>Elateroidea</taxon>
        <taxon>Lampyridae</taxon>
        <taxon>Luciolinae</taxon>
        <taxon>Aquatica</taxon>
    </lineage>
</organism>
<evidence type="ECO:0000313" key="15">
    <source>
        <dbReference type="Proteomes" id="UP001353858"/>
    </source>
</evidence>
<reference evidence="15" key="1">
    <citation type="submission" date="2023-01" db="EMBL/GenBank/DDBJ databases">
        <title>Key to firefly adult light organ development and bioluminescence: homeobox transcription factors regulate luciferase expression and transportation to peroxisome.</title>
        <authorList>
            <person name="Fu X."/>
        </authorList>
    </citation>
    <scope>NUCLEOTIDE SEQUENCE [LARGE SCALE GENOMIC DNA]</scope>
</reference>
<evidence type="ECO:0000256" key="8">
    <source>
        <dbReference type="ARBA" id="ARBA00023065"/>
    </source>
</evidence>
<comment type="caution">
    <text evidence="14">The sequence shown here is derived from an EMBL/GenBank/DDBJ whole genome shotgun (WGS) entry which is preliminary data.</text>
</comment>
<dbReference type="AlphaFoldDB" id="A0AAN7P4G1"/>
<evidence type="ECO:0000256" key="4">
    <source>
        <dbReference type="ARBA" id="ARBA00022461"/>
    </source>
</evidence>
<dbReference type="PRINTS" id="PR01078">
    <property type="entry name" value="AMINACHANNEL"/>
</dbReference>
<evidence type="ECO:0000313" key="14">
    <source>
        <dbReference type="EMBL" id="KAK4874086.1"/>
    </source>
</evidence>
<dbReference type="EMBL" id="JARPUR010000006">
    <property type="protein sequence ID" value="KAK4874086.1"/>
    <property type="molecule type" value="Genomic_DNA"/>
</dbReference>